<evidence type="ECO:0000313" key="4">
    <source>
        <dbReference type="EMBL" id="SMR01757.1"/>
    </source>
</evidence>
<proteinExistence type="predicted"/>
<evidence type="ECO:0000256" key="1">
    <source>
        <dbReference type="SAM" id="MobiDB-lite"/>
    </source>
</evidence>
<dbReference type="EMBL" id="LT853882">
    <property type="protein sequence ID" value="SMR00793.1"/>
    <property type="molecule type" value="Genomic_DNA"/>
</dbReference>
<organism evidence="4 6">
    <name type="scientific">Xanthomonas fragariae</name>
    <dbReference type="NCBI Taxonomy" id="48664"/>
    <lineage>
        <taxon>Bacteria</taxon>
        <taxon>Pseudomonadati</taxon>
        <taxon>Pseudomonadota</taxon>
        <taxon>Gammaproteobacteria</taxon>
        <taxon>Lysobacterales</taxon>
        <taxon>Lysobacteraceae</taxon>
        <taxon>Xanthomonas</taxon>
    </lineage>
</organism>
<reference evidence="4 6" key="1">
    <citation type="submission" date="2017-05" db="EMBL/GenBank/DDBJ databases">
        <authorList>
            <person name="Song R."/>
            <person name="Chenine A.L."/>
            <person name="Ruprecht R.M."/>
        </authorList>
    </citation>
    <scope>NUCLEOTIDE SEQUENCE [LARGE SCALE GENOMIC DNA]</scope>
    <source>
        <strain evidence="4">PD5205</strain>
    </source>
</reference>
<feature type="compositionally biased region" description="Basic and acidic residues" evidence="1">
    <location>
        <begin position="92"/>
        <end position="103"/>
    </location>
</feature>
<evidence type="ECO:0000313" key="5">
    <source>
        <dbReference type="Proteomes" id="UP000195877"/>
    </source>
</evidence>
<protein>
    <submittedName>
        <fullName evidence="4">Two-component system sensor protein</fullName>
    </submittedName>
</protein>
<sequence>MGNKVVQFRRDGSRQVLLIGACPMTSDTAAWTISRLPASTSDVWRLLVLGMLLIFAMVAVAAIALGVLVRRWSQRLHRIQQALAADTSDATDSGHRRPGTESTWCRRDRLGAGLGADASAGR</sequence>
<keyword evidence="2" id="KW-0812">Transmembrane</keyword>
<dbReference type="AlphaFoldDB" id="A0A1Y6HEI8"/>
<dbReference type="Proteomes" id="UP000195953">
    <property type="component" value="Chromosome 1"/>
</dbReference>
<feature type="transmembrane region" description="Helical" evidence="2">
    <location>
        <begin position="46"/>
        <end position="69"/>
    </location>
</feature>
<evidence type="ECO:0000313" key="6">
    <source>
        <dbReference type="Proteomes" id="UP000195953"/>
    </source>
</evidence>
<feature type="region of interest" description="Disordered" evidence="1">
    <location>
        <begin position="84"/>
        <end position="103"/>
    </location>
</feature>
<reference evidence="3 5" key="2">
    <citation type="submission" date="2017-05" db="EMBL/GenBank/DDBJ databases">
        <authorList>
            <person name="Blom J."/>
        </authorList>
    </citation>
    <scope>NUCLEOTIDE SEQUENCE [LARGE SCALE GENOMIC DNA]</scope>
    <source>
        <strain evidence="3">PD885</strain>
    </source>
</reference>
<evidence type="ECO:0000313" key="3">
    <source>
        <dbReference type="EMBL" id="SMR00793.1"/>
    </source>
</evidence>
<keyword evidence="5" id="KW-1185">Reference proteome</keyword>
<accession>A0A1Y6HEI8</accession>
<keyword evidence="2" id="KW-1133">Transmembrane helix</keyword>
<name>A0A1Y6HEI8_9XANT</name>
<gene>
    <name evidence="4" type="ORF">PD5205_00437</name>
    <name evidence="3" type="ORF">PD885_03572</name>
</gene>
<dbReference type="EMBL" id="LT853885">
    <property type="protein sequence ID" value="SMR01757.1"/>
    <property type="molecule type" value="Genomic_DNA"/>
</dbReference>
<evidence type="ECO:0000256" key="2">
    <source>
        <dbReference type="SAM" id="Phobius"/>
    </source>
</evidence>
<keyword evidence="2" id="KW-0472">Membrane</keyword>
<dbReference type="Proteomes" id="UP000195877">
    <property type="component" value="Chromosome 1"/>
</dbReference>